<feature type="domain" description="ATPase AAA-3" evidence="2">
    <location>
        <begin position="68"/>
        <end position="197"/>
    </location>
</feature>
<comment type="caution">
    <text evidence="4">The sequence shown here is derived from an EMBL/GenBank/DDBJ whole genome shotgun (WGS) entry which is preliminary data.</text>
</comment>
<dbReference type="GO" id="GO:0016887">
    <property type="term" value="F:ATP hydrolysis activity"/>
    <property type="evidence" value="ECO:0007669"/>
    <property type="project" value="InterPro"/>
</dbReference>
<evidence type="ECO:0000259" key="3">
    <source>
        <dbReference type="Pfam" id="PF17863"/>
    </source>
</evidence>
<evidence type="ECO:0000313" key="5">
    <source>
        <dbReference type="Proteomes" id="UP000276232"/>
    </source>
</evidence>
<dbReference type="InParanoid" id="A0A3N1HKP2"/>
<dbReference type="EMBL" id="RJKN01000004">
    <property type="protein sequence ID" value="ROP43097.1"/>
    <property type="molecule type" value="Genomic_DNA"/>
</dbReference>
<organism evidence="4 5">
    <name type="scientific">Pseudokineococcus lusitanus</name>
    <dbReference type="NCBI Taxonomy" id="763993"/>
    <lineage>
        <taxon>Bacteria</taxon>
        <taxon>Bacillati</taxon>
        <taxon>Actinomycetota</taxon>
        <taxon>Actinomycetes</taxon>
        <taxon>Kineosporiales</taxon>
        <taxon>Kineosporiaceae</taxon>
        <taxon>Pseudokineococcus</taxon>
    </lineage>
</organism>
<dbReference type="Gene3D" id="3.40.50.300">
    <property type="entry name" value="P-loop containing nucleotide triphosphate hydrolases"/>
    <property type="match status" value="1"/>
</dbReference>
<proteinExistence type="predicted"/>
<dbReference type="Gene3D" id="1.10.8.80">
    <property type="entry name" value="Magnesium chelatase subunit I, C-Terminal domain"/>
    <property type="match status" value="1"/>
</dbReference>
<keyword evidence="5" id="KW-1185">Reference proteome</keyword>
<dbReference type="InterPro" id="IPR041628">
    <property type="entry name" value="ChlI/MoxR_AAA_lid"/>
</dbReference>
<dbReference type="AlphaFoldDB" id="A0A3N1HKP2"/>
<sequence>MTPTTAPTAPPPRGGADAPAGPAAPPSPAEVEEAGRTAGAVLDAVRSVVRGKDEVVRAAVTTLVSGGHLLVEDVPGVGKTVLATALARALDLAVRRIQFTPDLLPGDVTGVSVWDPAERTFTFTPGAVFAGLVVADEINRASPRTQSALLECMAEGHVTVDGVTHPLPDPFFVVATQNPADMEGTYPLPEAQRDRFTARLSVGYPSPEDEVAVLAARGGGRPDPLDLVAPVATGDDVRALVALAARVHAAPALLRYVVDVADATRRHPAVALGASPRAALHLLRAARARALLAGRDHVLPDDVQELAATVLAHRLVPHDGGGPAEQDATGRAVVADVLARTPLAAG</sequence>
<protein>
    <submittedName>
        <fullName evidence="4">MoxR-like ATPase</fullName>
    </submittedName>
</protein>
<dbReference type="InterPro" id="IPR050764">
    <property type="entry name" value="CbbQ/NirQ/NorQ/GpvN"/>
</dbReference>
<gene>
    <name evidence="4" type="ORF">EDC03_1692</name>
</gene>
<dbReference type="PANTHER" id="PTHR42759:SF5">
    <property type="entry name" value="METHANOL DEHYDROGENASE REGULATOR"/>
    <property type="match status" value="1"/>
</dbReference>
<dbReference type="SUPFAM" id="SSF52540">
    <property type="entry name" value="P-loop containing nucleoside triphosphate hydrolases"/>
    <property type="match status" value="1"/>
</dbReference>
<dbReference type="PANTHER" id="PTHR42759">
    <property type="entry name" value="MOXR FAMILY PROTEIN"/>
    <property type="match status" value="1"/>
</dbReference>
<dbReference type="InterPro" id="IPR011703">
    <property type="entry name" value="ATPase_AAA-3"/>
</dbReference>
<dbReference type="GO" id="GO:0005524">
    <property type="term" value="F:ATP binding"/>
    <property type="evidence" value="ECO:0007669"/>
    <property type="project" value="InterPro"/>
</dbReference>
<feature type="region of interest" description="Disordered" evidence="1">
    <location>
        <begin position="1"/>
        <end position="35"/>
    </location>
</feature>
<dbReference type="InterPro" id="IPR027417">
    <property type="entry name" value="P-loop_NTPase"/>
</dbReference>
<name>A0A3N1HKP2_9ACTN</name>
<dbReference type="Proteomes" id="UP000276232">
    <property type="component" value="Unassembled WGS sequence"/>
</dbReference>
<accession>A0A3N1HKP2</accession>
<dbReference type="Pfam" id="PF17863">
    <property type="entry name" value="AAA_lid_2"/>
    <property type="match status" value="1"/>
</dbReference>
<evidence type="ECO:0000259" key="2">
    <source>
        <dbReference type="Pfam" id="PF07726"/>
    </source>
</evidence>
<reference evidence="4 5" key="1">
    <citation type="journal article" date="2015" name="Stand. Genomic Sci.">
        <title>Genomic Encyclopedia of Bacterial and Archaeal Type Strains, Phase III: the genomes of soil and plant-associated and newly described type strains.</title>
        <authorList>
            <person name="Whitman W.B."/>
            <person name="Woyke T."/>
            <person name="Klenk H.P."/>
            <person name="Zhou Y."/>
            <person name="Lilburn T.G."/>
            <person name="Beck B.J."/>
            <person name="De Vos P."/>
            <person name="Vandamme P."/>
            <person name="Eisen J.A."/>
            <person name="Garrity G."/>
            <person name="Hugenholtz P."/>
            <person name="Kyrpides N.C."/>
        </authorList>
    </citation>
    <scope>NUCLEOTIDE SEQUENCE [LARGE SCALE GENOMIC DNA]</scope>
    <source>
        <strain evidence="4 5">CECT 7306</strain>
    </source>
</reference>
<dbReference type="RefSeq" id="WP_123379809.1">
    <property type="nucleotide sequence ID" value="NZ_RJKN01000004.1"/>
</dbReference>
<dbReference type="Pfam" id="PF07726">
    <property type="entry name" value="AAA_3"/>
    <property type="match status" value="1"/>
</dbReference>
<dbReference type="CDD" id="cd00009">
    <property type="entry name" value="AAA"/>
    <property type="match status" value="1"/>
</dbReference>
<evidence type="ECO:0000256" key="1">
    <source>
        <dbReference type="SAM" id="MobiDB-lite"/>
    </source>
</evidence>
<dbReference type="OrthoDB" id="9808397at2"/>
<dbReference type="PIRSF" id="PIRSF002849">
    <property type="entry name" value="AAA_ATPase_chaperone_MoxR_prd"/>
    <property type="match status" value="1"/>
</dbReference>
<evidence type="ECO:0000313" key="4">
    <source>
        <dbReference type="EMBL" id="ROP43097.1"/>
    </source>
</evidence>
<feature type="domain" description="ChlI/MoxR AAA lid" evidence="3">
    <location>
        <begin position="263"/>
        <end position="330"/>
    </location>
</feature>